<keyword evidence="6 7" id="KW-0482">Metalloprotease</keyword>
<comment type="similarity">
    <text evidence="1 7">Belongs to the peptidase M3 family.</text>
</comment>
<keyword evidence="5 7" id="KW-0862">Zinc</keyword>
<dbReference type="EMBL" id="WTYR01000001">
    <property type="protein sequence ID" value="MXP09838.1"/>
    <property type="molecule type" value="Genomic_DNA"/>
</dbReference>
<keyword evidence="11" id="KW-0121">Carboxypeptidase</keyword>
<feature type="domain" description="Peptidase M3A/M3B catalytic" evidence="10">
    <location>
        <begin position="288"/>
        <end position="742"/>
    </location>
</feature>
<keyword evidence="4 7" id="KW-0378">Hydrolase</keyword>
<accession>A0A6I4U1Q6</accession>
<evidence type="ECO:0000256" key="1">
    <source>
        <dbReference type="ARBA" id="ARBA00006040"/>
    </source>
</evidence>
<dbReference type="PANTHER" id="PTHR43660:SF1">
    <property type="entry name" value="DIPEPTIDYL CARBOXYPEPTIDASE"/>
    <property type="match status" value="1"/>
</dbReference>
<evidence type="ECO:0000256" key="4">
    <source>
        <dbReference type="ARBA" id="ARBA00022801"/>
    </source>
</evidence>
<dbReference type="PANTHER" id="PTHR43660">
    <property type="entry name" value="DIPEPTIDYL CARBOXYPEPTIDASE"/>
    <property type="match status" value="1"/>
</dbReference>
<dbReference type="SUPFAM" id="SSF55486">
    <property type="entry name" value="Metalloproteases ('zincins'), catalytic domain"/>
    <property type="match status" value="1"/>
</dbReference>
<dbReference type="GO" id="GO:0004180">
    <property type="term" value="F:carboxypeptidase activity"/>
    <property type="evidence" value="ECO:0007669"/>
    <property type="project" value="UniProtKB-KW"/>
</dbReference>
<feature type="chain" id="PRO_5026197362" evidence="9">
    <location>
        <begin position="20"/>
        <end position="767"/>
    </location>
</feature>
<dbReference type="Pfam" id="PF01432">
    <property type="entry name" value="Peptidase_M3"/>
    <property type="match status" value="1"/>
</dbReference>
<dbReference type="Proteomes" id="UP000429229">
    <property type="component" value="Unassembled WGS sequence"/>
</dbReference>
<dbReference type="Gene3D" id="1.10.1370.10">
    <property type="entry name" value="Neurolysin, domain 3"/>
    <property type="match status" value="1"/>
</dbReference>
<proteinExistence type="inferred from homology"/>
<dbReference type="GO" id="GO:0006508">
    <property type="term" value="P:proteolysis"/>
    <property type="evidence" value="ECO:0007669"/>
    <property type="project" value="UniProtKB-KW"/>
</dbReference>
<dbReference type="OrthoDB" id="9773538at2"/>
<feature type="region of interest" description="Disordered" evidence="8">
    <location>
        <begin position="748"/>
        <end position="767"/>
    </location>
</feature>
<dbReference type="FunFam" id="3.40.390.10:FF:000009">
    <property type="entry name" value="Oligopeptidase A"/>
    <property type="match status" value="1"/>
</dbReference>
<keyword evidence="12" id="KW-1185">Reference proteome</keyword>
<dbReference type="InterPro" id="IPR045090">
    <property type="entry name" value="Pept_M3A_M3B"/>
</dbReference>
<comment type="cofactor">
    <cofactor evidence="7">
        <name>Zn(2+)</name>
        <dbReference type="ChEBI" id="CHEBI:29105"/>
    </cofactor>
    <text evidence="7">Binds 1 zinc ion.</text>
</comment>
<evidence type="ECO:0000256" key="7">
    <source>
        <dbReference type="RuleBase" id="RU003435"/>
    </source>
</evidence>
<evidence type="ECO:0000313" key="11">
    <source>
        <dbReference type="EMBL" id="MXP09838.1"/>
    </source>
</evidence>
<gene>
    <name evidence="11" type="ORF">GRI68_06565</name>
</gene>
<evidence type="ECO:0000313" key="12">
    <source>
        <dbReference type="Proteomes" id="UP000429229"/>
    </source>
</evidence>
<protein>
    <submittedName>
        <fullName evidence="11">Dipeptidyl carboxypeptidase II</fullName>
    </submittedName>
</protein>
<dbReference type="PROSITE" id="PS51257">
    <property type="entry name" value="PROKAR_LIPOPROTEIN"/>
    <property type="match status" value="1"/>
</dbReference>
<dbReference type="InterPro" id="IPR001567">
    <property type="entry name" value="Pept_M3A_M3B_dom"/>
</dbReference>
<dbReference type="InterPro" id="IPR024079">
    <property type="entry name" value="MetalloPept_cat_dom_sf"/>
</dbReference>
<organism evidence="11 12">
    <name type="scientific">Alteriqipengyuania halimionae</name>
    <dbReference type="NCBI Taxonomy" id="1926630"/>
    <lineage>
        <taxon>Bacteria</taxon>
        <taxon>Pseudomonadati</taxon>
        <taxon>Pseudomonadota</taxon>
        <taxon>Alphaproteobacteria</taxon>
        <taxon>Sphingomonadales</taxon>
        <taxon>Erythrobacteraceae</taxon>
        <taxon>Alteriqipengyuania</taxon>
    </lineage>
</organism>
<evidence type="ECO:0000256" key="3">
    <source>
        <dbReference type="ARBA" id="ARBA00022723"/>
    </source>
</evidence>
<dbReference type="AlphaFoldDB" id="A0A6I4U1Q6"/>
<sequence>MTDRRDILLNRLLFSTATAALLAGCATYGDSDVASTDGDSVSATIDTETGVTAVNLPEGTGYFASDSDLPFLAPDFDAISEDDYLPAFEQGMAIHAAEVQAIIDNPAPPTFDNTIVALEKSGRMLGRVGRIFGAVTGANTTDRLDAINTEISPKLSAHSDSITLNPELFARVKAVYDNRAAMSMTPEDATLLENTYDSMVHAGALLTDAQRERVKEINTELSTITNDFALAARKAMSDQPLILDTRDELAGLSDADIKAAADMATEMGHPGKYAIALQNTTQQPILPSLDNRDTREKLFMLSIHRADGTTDIDTRDTIAKIATLRAEKAALFGQPDWASYAMYDRMAKNPKTALDFMEQMVPALAATQRREAAVLTDQIRAEGGDYEVQPWDWYRFANKVKAERYDLDEDAVMEYFQLQKVLEDGVFYAAGKLYGLRFERRTDLPTYHPDVWTYTVFDRDGSELGLFYFDPFQRPSKRGGAWMSNFVDQSDLWGTKPVIYNVLNIPKAPEGEVQLVSFDNVNTMFHEFGHALHGFFADQRYESLSGTATARDFVEYPSQVNEMWATYPEVLSNYAQHYKTGETIPTAMIDKIEAAAKFNQGYDFGEVVEAALLDMKWHALSPAQAKTLVGNPKAVDAFERKSLTDLGLEVDLVPPRYRSTYFNHIFSGPTGYSAGYYSYLWTEMLDRDSRKWFMDNGGLTRANGDHYRKTVLSRGGTMDYFKMFENFAGRQPDVTPMLEARGLIAGDTDADSTVSDDGTASVGDAGQ</sequence>
<dbReference type="Gene3D" id="1.10.1370.40">
    <property type="match status" value="1"/>
</dbReference>
<evidence type="ECO:0000256" key="5">
    <source>
        <dbReference type="ARBA" id="ARBA00022833"/>
    </source>
</evidence>
<evidence type="ECO:0000256" key="6">
    <source>
        <dbReference type="ARBA" id="ARBA00023049"/>
    </source>
</evidence>
<evidence type="ECO:0000256" key="9">
    <source>
        <dbReference type="SAM" id="SignalP"/>
    </source>
</evidence>
<evidence type="ECO:0000256" key="2">
    <source>
        <dbReference type="ARBA" id="ARBA00022670"/>
    </source>
</evidence>
<reference evidence="11 12" key="1">
    <citation type="submission" date="2019-12" db="EMBL/GenBank/DDBJ databases">
        <title>Genomic-based taxomic classification of the family Erythrobacteraceae.</title>
        <authorList>
            <person name="Xu L."/>
        </authorList>
    </citation>
    <scope>NUCLEOTIDE SEQUENCE [LARGE SCALE GENOMIC DNA]</scope>
    <source>
        <strain evidence="11 12">LMG 29519</strain>
    </source>
</reference>
<keyword evidence="3 7" id="KW-0479">Metal-binding</keyword>
<evidence type="ECO:0000256" key="8">
    <source>
        <dbReference type="SAM" id="MobiDB-lite"/>
    </source>
</evidence>
<name>A0A6I4U1Q6_9SPHN</name>
<feature type="signal peptide" evidence="9">
    <location>
        <begin position="1"/>
        <end position="19"/>
    </location>
</feature>
<dbReference type="Gene3D" id="3.40.390.10">
    <property type="entry name" value="Collagenase (Catalytic Domain)"/>
    <property type="match status" value="1"/>
</dbReference>
<dbReference type="GO" id="GO:0005829">
    <property type="term" value="C:cytosol"/>
    <property type="evidence" value="ECO:0007669"/>
    <property type="project" value="TreeGrafter"/>
</dbReference>
<dbReference type="InterPro" id="IPR034005">
    <property type="entry name" value="M3A_DCP"/>
</dbReference>
<dbReference type="CDD" id="cd06456">
    <property type="entry name" value="M3A_DCP"/>
    <property type="match status" value="1"/>
</dbReference>
<comment type="caution">
    <text evidence="11">The sequence shown here is derived from an EMBL/GenBank/DDBJ whole genome shotgun (WGS) entry which is preliminary data.</text>
</comment>
<keyword evidence="9" id="KW-0732">Signal</keyword>
<dbReference type="GO" id="GO:0046872">
    <property type="term" value="F:metal ion binding"/>
    <property type="evidence" value="ECO:0007669"/>
    <property type="project" value="UniProtKB-UniRule"/>
</dbReference>
<evidence type="ECO:0000259" key="10">
    <source>
        <dbReference type="Pfam" id="PF01432"/>
    </source>
</evidence>
<keyword evidence="2 7" id="KW-0645">Protease</keyword>
<dbReference type="GO" id="GO:0004222">
    <property type="term" value="F:metalloendopeptidase activity"/>
    <property type="evidence" value="ECO:0007669"/>
    <property type="project" value="InterPro"/>
</dbReference>
<dbReference type="InterPro" id="IPR024077">
    <property type="entry name" value="Neurolysin/TOP_dom2"/>
</dbReference>